<evidence type="ECO:0000313" key="2">
    <source>
        <dbReference type="EMBL" id="RBA28371.1"/>
    </source>
</evidence>
<gene>
    <name evidence="2" type="ORF">DPN68_08060</name>
</gene>
<sequence length="202" mass="23191">MYSKLNIKNIIIGHKLTLTEGKGNSSYVKEFVLLPIIIAIVLILIKIPDSDVKNIFGISLSILIGLYLNILVLLISSISSENLKISYKQKKIRLELLKETLYNVSFSVFLSVKALIALFLSSILIIDNESLNDFFYLLTNHNLNYLIQFVLGILLYKYTIDIFLILFMILKRINILYTKEIDIESIKLNELIKKEDENDDNG</sequence>
<reference evidence="2 3" key="1">
    <citation type="submission" date="2018-06" db="EMBL/GenBank/DDBJ databases">
        <title>Flavobacterium tibetense sp. nov., isolated from a wetland YonghuCo on Tibetan Plateau.</title>
        <authorList>
            <person name="Xing P."/>
            <person name="Phurbu D."/>
            <person name="Lu H."/>
        </authorList>
    </citation>
    <scope>NUCLEOTIDE SEQUENCE [LARGE SCALE GENOMIC DNA]</scope>
    <source>
        <strain evidence="2 3">YH5</strain>
    </source>
</reference>
<dbReference type="Proteomes" id="UP000253319">
    <property type="component" value="Unassembled WGS sequence"/>
</dbReference>
<evidence type="ECO:0000313" key="3">
    <source>
        <dbReference type="Proteomes" id="UP000253319"/>
    </source>
</evidence>
<dbReference type="OrthoDB" id="1377070at2"/>
<protein>
    <submittedName>
        <fullName evidence="2">Uncharacterized protein</fullName>
    </submittedName>
</protein>
<accession>A0A365P237</accession>
<feature type="transmembrane region" description="Helical" evidence="1">
    <location>
        <begin position="146"/>
        <end position="170"/>
    </location>
</feature>
<keyword evidence="3" id="KW-1185">Reference proteome</keyword>
<feature type="transmembrane region" description="Helical" evidence="1">
    <location>
        <begin position="54"/>
        <end position="79"/>
    </location>
</feature>
<proteinExistence type="predicted"/>
<dbReference type="AlphaFoldDB" id="A0A365P237"/>
<evidence type="ECO:0000256" key="1">
    <source>
        <dbReference type="SAM" id="Phobius"/>
    </source>
</evidence>
<keyword evidence="1" id="KW-0472">Membrane</keyword>
<organism evidence="2 3">
    <name type="scientific">Flavobacterium tibetense</name>
    <dbReference type="NCBI Taxonomy" id="2233533"/>
    <lineage>
        <taxon>Bacteria</taxon>
        <taxon>Pseudomonadati</taxon>
        <taxon>Bacteroidota</taxon>
        <taxon>Flavobacteriia</taxon>
        <taxon>Flavobacteriales</taxon>
        <taxon>Flavobacteriaceae</taxon>
        <taxon>Flavobacterium</taxon>
    </lineage>
</organism>
<feature type="transmembrane region" description="Helical" evidence="1">
    <location>
        <begin position="31"/>
        <end position="48"/>
    </location>
</feature>
<name>A0A365P237_9FLAO</name>
<keyword evidence="1" id="KW-1133">Transmembrane helix</keyword>
<comment type="caution">
    <text evidence="2">The sequence shown here is derived from an EMBL/GenBank/DDBJ whole genome shotgun (WGS) entry which is preliminary data.</text>
</comment>
<feature type="transmembrane region" description="Helical" evidence="1">
    <location>
        <begin position="100"/>
        <end position="126"/>
    </location>
</feature>
<dbReference type="RefSeq" id="WP_113989137.1">
    <property type="nucleotide sequence ID" value="NZ_QLST01000008.1"/>
</dbReference>
<dbReference type="EMBL" id="QLST01000008">
    <property type="protein sequence ID" value="RBA28371.1"/>
    <property type="molecule type" value="Genomic_DNA"/>
</dbReference>
<keyword evidence="1" id="KW-0812">Transmembrane</keyword>